<sequence length="356" mass="39266">DPEASVHYWDWTLQPVRDGEGRTSGLVLNMLDVTARKQAQEALEAERQRLFSVLNMLPGYVALVNRDRTMRFANDRYLEFFGDPGDRPCYVVQRGRETPCPGCPALTVLDTGRPVNWEWMCPAGRTYHAWSYPFADVDGTEATLEVGIDVTERKMLEKQVIETSEKERRTIGRDLHDTLGQNLTGLAFLIKGLAGKMAERSPEEVRASEQIVDLVNSAISQVRSLARGLDPVGLAEGGLCAGLEELAADVERVFGISCRCECSRSYVPDDPSVATHLYHIAQEAVTNATRHARPKNIRITLAGDEEPALTVEDDGIGVDEQHPSGGKGMGMHIMRYRASVIGGSLTVSRRREGGTI</sequence>
<keyword evidence="8" id="KW-0418">Kinase</keyword>
<keyword evidence="6" id="KW-0808">Transferase</keyword>
<dbReference type="InterPro" id="IPR035965">
    <property type="entry name" value="PAS-like_dom_sf"/>
</dbReference>
<accession>A0A0F8WP78</accession>
<evidence type="ECO:0000256" key="2">
    <source>
        <dbReference type="ARBA" id="ARBA00004496"/>
    </source>
</evidence>
<dbReference type="Pfam" id="PF02518">
    <property type="entry name" value="HATPase_c"/>
    <property type="match status" value="1"/>
</dbReference>
<evidence type="ECO:0000256" key="9">
    <source>
        <dbReference type="ARBA" id="ARBA00023004"/>
    </source>
</evidence>
<dbReference type="PROSITE" id="PS50113">
    <property type="entry name" value="PAC"/>
    <property type="match status" value="1"/>
</dbReference>
<evidence type="ECO:0000256" key="12">
    <source>
        <dbReference type="ARBA" id="ARBA00030800"/>
    </source>
</evidence>
<dbReference type="Gene3D" id="3.30.565.10">
    <property type="entry name" value="Histidine kinase-like ATPase, C-terminal domain"/>
    <property type="match status" value="1"/>
</dbReference>
<evidence type="ECO:0000259" key="13">
    <source>
        <dbReference type="PROSITE" id="PS50109"/>
    </source>
</evidence>
<dbReference type="GO" id="GO:0016020">
    <property type="term" value="C:membrane"/>
    <property type="evidence" value="ECO:0007669"/>
    <property type="project" value="InterPro"/>
</dbReference>
<dbReference type="Pfam" id="PF07730">
    <property type="entry name" value="HisKA_3"/>
    <property type="match status" value="1"/>
</dbReference>
<name>A0A0F8WP78_9ZZZZ</name>
<feature type="domain" description="PAC" evidence="14">
    <location>
        <begin position="1"/>
        <end position="45"/>
    </location>
</feature>
<dbReference type="GO" id="GO:0046872">
    <property type="term" value="F:metal ion binding"/>
    <property type="evidence" value="ECO:0007669"/>
    <property type="project" value="UniProtKB-KW"/>
</dbReference>
<dbReference type="SUPFAM" id="SSF55874">
    <property type="entry name" value="ATPase domain of HSP90 chaperone/DNA topoisomerase II/histidine kinase"/>
    <property type="match status" value="1"/>
</dbReference>
<protein>
    <recommendedName>
        <fullName evidence="3">Oxygen sensor histidine kinase NreB</fullName>
    </recommendedName>
    <alternativeName>
        <fullName evidence="12">Nitrogen regulation protein B</fullName>
    </alternativeName>
</protein>
<feature type="non-terminal residue" evidence="15">
    <location>
        <position position="1"/>
    </location>
</feature>
<dbReference type="GO" id="GO:0000155">
    <property type="term" value="F:phosphorelay sensor kinase activity"/>
    <property type="evidence" value="ECO:0007669"/>
    <property type="project" value="InterPro"/>
</dbReference>
<dbReference type="InterPro" id="IPR000700">
    <property type="entry name" value="PAS-assoc_C"/>
</dbReference>
<dbReference type="GO" id="GO:0051539">
    <property type="term" value="F:4 iron, 4 sulfur cluster binding"/>
    <property type="evidence" value="ECO:0007669"/>
    <property type="project" value="UniProtKB-KW"/>
</dbReference>
<dbReference type="GO" id="GO:0046983">
    <property type="term" value="F:protein dimerization activity"/>
    <property type="evidence" value="ECO:0007669"/>
    <property type="project" value="InterPro"/>
</dbReference>
<dbReference type="PRINTS" id="PR00344">
    <property type="entry name" value="BCTRLSENSOR"/>
</dbReference>
<dbReference type="GO" id="GO:0005737">
    <property type="term" value="C:cytoplasm"/>
    <property type="evidence" value="ECO:0007669"/>
    <property type="project" value="UniProtKB-SubCell"/>
</dbReference>
<dbReference type="PANTHER" id="PTHR24421">
    <property type="entry name" value="NITRATE/NITRITE SENSOR PROTEIN NARX-RELATED"/>
    <property type="match status" value="1"/>
</dbReference>
<evidence type="ECO:0000256" key="7">
    <source>
        <dbReference type="ARBA" id="ARBA00022723"/>
    </source>
</evidence>
<proteinExistence type="predicted"/>
<evidence type="ECO:0000256" key="3">
    <source>
        <dbReference type="ARBA" id="ARBA00017322"/>
    </source>
</evidence>
<keyword evidence="7" id="KW-0479">Metal-binding</keyword>
<evidence type="ECO:0000259" key="14">
    <source>
        <dbReference type="PROSITE" id="PS50113"/>
    </source>
</evidence>
<keyword evidence="10" id="KW-0411">Iron-sulfur</keyword>
<dbReference type="SMART" id="SM00387">
    <property type="entry name" value="HATPase_c"/>
    <property type="match status" value="1"/>
</dbReference>
<comment type="subcellular location">
    <subcellularLocation>
        <location evidence="2">Cytoplasm</location>
    </subcellularLocation>
</comment>
<keyword evidence="4" id="KW-0004">4Fe-4S</keyword>
<evidence type="ECO:0000256" key="6">
    <source>
        <dbReference type="ARBA" id="ARBA00022679"/>
    </source>
</evidence>
<comment type="function">
    <text evidence="11">Member of the two-component regulatory system NreB/NreC involved in the control of dissimilatory nitrate/nitrite reduction in response to oxygen. NreB functions as a direct oxygen sensor histidine kinase which is autophosphorylated, in the absence of oxygen, probably at the conserved histidine residue, and transfers its phosphate group probably to a conserved aspartate residue of NreC. NreB/NreC activates the expression of the nitrate (narGHJI) and nitrite (nir) reductase operons, as well as the putative nitrate transporter gene narT.</text>
</comment>
<evidence type="ECO:0000256" key="1">
    <source>
        <dbReference type="ARBA" id="ARBA00001966"/>
    </source>
</evidence>
<feature type="non-terminal residue" evidence="15">
    <location>
        <position position="356"/>
    </location>
</feature>
<dbReference type="InterPro" id="IPR003594">
    <property type="entry name" value="HATPase_dom"/>
</dbReference>
<dbReference type="InterPro" id="IPR011712">
    <property type="entry name" value="Sig_transdc_His_kin_sub3_dim/P"/>
</dbReference>
<keyword evidence="9" id="KW-0408">Iron</keyword>
<reference evidence="15" key="1">
    <citation type="journal article" date="2015" name="Nature">
        <title>Complex archaea that bridge the gap between prokaryotes and eukaryotes.</title>
        <authorList>
            <person name="Spang A."/>
            <person name="Saw J.H."/>
            <person name="Jorgensen S.L."/>
            <person name="Zaremba-Niedzwiedzka K."/>
            <person name="Martijn J."/>
            <person name="Lind A.E."/>
            <person name="van Eijk R."/>
            <person name="Schleper C."/>
            <person name="Guy L."/>
            <person name="Ettema T.J."/>
        </authorList>
    </citation>
    <scope>NUCLEOTIDE SEQUENCE</scope>
</reference>
<evidence type="ECO:0000256" key="4">
    <source>
        <dbReference type="ARBA" id="ARBA00022485"/>
    </source>
</evidence>
<evidence type="ECO:0000256" key="8">
    <source>
        <dbReference type="ARBA" id="ARBA00022777"/>
    </source>
</evidence>
<dbReference type="SUPFAM" id="SSF55785">
    <property type="entry name" value="PYP-like sensor domain (PAS domain)"/>
    <property type="match status" value="2"/>
</dbReference>
<dbReference type="Gene3D" id="1.20.5.1930">
    <property type="match status" value="1"/>
</dbReference>
<dbReference type="CDD" id="cd16917">
    <property type="entry name" value="HATPase_UhpB-NarQ-NarX-like"/>
    <property type="match status" value="1"/>
</dbReference>
<gene>
    <name evidence="15" type="ORF">LCGC14_3041810</name>
</gene>
<comment type="caution">
    <text evidence="15">The sequence shown here is derived from an EMBL/GenBank/DDBJ whole genome shotgun (WGS) entry which is preliminary data.</text>
</comment>
<evidence type="ECO:0000313" key="15">
    <source>
        <dbReference type="EMBL" id="KKK58697.1"/>
    </source>
</evidence>
<dbReference type="EMBL" id="LAZR01063845">
    <property type="protein sequence ID" value="KKK58697.1"/>
    <property type="molecule type" value="Genomic_DNA"/>
</dbReference>
<dbReference type="PROSITE" id="PS50109">
    <property type="entry name" value="HIS_KIN"/>
    <property type="match status" value="1"/>
</dbReference>
<dbReference type="InterPro" id="IPR005467">
    <property type="entry name" value="His_kinase_dom"/>
</dbReference>
<evidence type="ECO:0000256" key="10">
    <source>
        <dbReference type="ARBA" id="ARBA00023014"/>
    </source>
</evidence>
<dbReference type="InterPro" id="IPR036890">
    <property type="entry name" value="HATPase_C_sf"/>
</dbReference>
<evidence type="ECO:0000256" key="5">
    <source>
        <dbReference type="ARBA" id="ARBA00022490"/>
    </source>
</evidence>
<keyword evidence="5" id="KW-0963">Cytoplasm</keyword>
<comment type="cofactor">
    <cofactor evidence="1">
        <name>[4Fe-4S] cluster</name>
        <dbReference type="ChEBI" id="CHEBI:49883"/>
    </cofactor>
</comment>
<organism evidence="15">
    <name type="scientific">marine sediment metagenome</name>
    <dbReference type="NCBI Taxonomy" id="412755"/>
    <lineage>
        <taxon>unclassified sequences</taxon>
        <taxon>metagenomes</taxon>
        <taxon>ecological metagenomes</taxon>
    </lineage>
</organism>
<evidence type="ECO:0000256" key="11">
    <source>
        <dbReference type="ARBA" id="ARBA00024827"/>
    </source>
</evidence>
<dbReference type="Gene3D" id="3.30.450.20">
    <property type="entry name" value="PAS domain"/>
    <property type="match status" value="2"/>
</dbReference>
<feature type="domain" description="Histidine kinase" evidence="13">
    <location>
        <begin position="277"/>
        <end position="356"/>
    </location>
</feature>
<dbReference type="AlphaFoldDB" id="A0A0F8WP78"/>
<dbReference type="InterPro" id="IPR050482">
    <property type="entry name" value="Sensor_HK_TwoCompSys"/>
</dbReference>
<dbReference type="InterPro" id="IPR004358">
    <property type="entry name" value="Sig_transdc_His_kin-like_C"/>
</dbReference>